<dbReference type="InterPro" id="IPR013324">
    <property type="entry name" value="RNA_pol_sigma_r3/r4-like"/>
</dbReference>
<reference evidence="9 10" key="2">
    <citation type="submission" date="2020-06" db="EMBL/GenBank/DDBJ databases">
        <title>Antribacter stalactiti gen. nov., sp. nov., a new member of the family Nacardiaceae isolated from a cave.</title>
        <authorList>
            <person name="Kim I.S."/>
        </authorList>
    </citation>
    <scope>NUCLEOTIDE SEQUENCE [LARGE SCALE GENOMIC DNA]</scope>
    <source>
        <strain evidence="9 10">YC2-7</strain>
    </source>
</reference>
<keyword evidence="6" id="KW-0804">Transcription</keyword>
<dbReference type="Gene3D" id="1.10.1740.10">
    <property type="match status" value="1"/>
</dbReference>
<protein>
    <submittedName>
        <fullName evidence="9">RNA polymerase sigma-70 factor</fullName>
    </submittedName>
</protein>
<dbReference type="SUPFAM" id="SSF88946">
    <property type="entry name" value="Sigma2 domain of RNA polymerase sigma factors"/>
    <property type="match status" value="1"/>
</dbReference>
<comment type="subunit">
    <text evidence="2">Interacts transiently with the RNA polymerase catalytic core formed by RpoA, RpoB, RpoC and RpoZ (2 alpha, 1 beta, 1 beta' and 1 omega subunit) to form the RNA polymerase holoenzyme that can initiate transcription.</text>
</comment>
<evidence type="ECO:0000256" key="5">
    <source>
        <dbReference type="ARBA" id="ARBA00023125"/>
    </source>
</evidence>
<dbReference type="PANTHER" id="PTHR30173">
    <property type="entry name" value="SIGMA 19 FACTOR"/>
    <property type="match status" value="1"/>
</dbReference>
<dbReference type="RefSeq" id="WP_169591815.1">
    <property type="nucleotide sequence ID" value="NZ_VCQU01000009.1"/>
</dbReference>
<dbReference type="Pfam" id="PF04542">
    <property type="entry name" value="Sigma70_r2"/>
    <property type="match status" value="1"/>
</dbReference>
<dbReference type="GO" id="GO:0016987">
    <property type="term" value="F:sigma factor activity"/>
    <property type="evidence" value="ECO:0007669"/>
    <property type="project" value="UniProtKB-KW"/>
</dbReference>
<dbReference type="AlphaFoldDB" id="A0A848KJV4"/>
<dbReference type="GO" id="GO:0006352">
    <property type="term" value="P:DNA-templated transcription initiation"/>
    <property type="evidence" value="ECO:0007669"/>
    <property type="project" value="InterPro"/>
</dbReference>
<comment type="similarity">
    <text evidence="1">Belongs to the sigma-70 factor family. ECF subfamily.</text>
</comment>
<evidence type="ECO:0000259" key="7">
    <source>
        <dbReference type="Pfam" id="PF04542"/>
    </source>
</evidence>
<dbReference type="SUPFAM" id="SSF54427">
    <property type="entry name" value="NTF2-like"/>
    <property type="match status" value="1"/>
</dbReference>
<dbReference type="InterPro" id="IPR007627">
    <property type="entry name" value="RNA_pol_sigma70_r2"/>
</dbReference>
<accession>A0A848KJV4</accession>
<feature type="domain" description="RNA polymerase sigma-70 region 2" evidence="7">
    <location>
        <begin position="7"/>
        <end position="73"/>
    </location>
</feature>
<dbReference type="InterPro" id="IPR013249">
    <property type="entry name" value="RNA_pol_sigma70_r4_t2"/>
</dbReference>
<feature type="domain" description="RNA polymerase sigma factor 70 region 4 type 2" evidence="8">
    <location>
        <begin position="104"/>
        <end position="155"/>
    </location>
</feature>
<evidence type="ECO:0000259" key="8">
    <source>
        <dbReference type="Pfam" id="PF08281"/>
    </source>
</evidence>
<dbReference type="NCBIfam" id="TIGR02957">
    <property type="entry name" value="SigX4"/>
    <property type="match status" value="1"/>
</dbReference>
<dbReference type="InterPro" id="IPR014284">
    <property type="entry name" value="RNA_pol_sigma-70_dom"/>
</dbReference>
<dbReference type="GO" id="GO:0003677">
    <property type="term" value="F:DNA binding"/>
    <property type="evidence" value="ECO:0007669"/>
    <property type="project" value="UniProtKB-KW"/>
</dbReference>
<comment type="caution">
    <text evidence="9">The sequence shown here is derived from an EMBL/GenBank/DDBJ whole genome shotgun (WGS) entry which is preliminary data.</text>
</comment>
<evidence type="ECO:0000256" key="2">
    <source>
        <dbReference type="ARBA" id="ARBA00011344"/>
    </source>
</evidence>
<evidence type="ECO:0000256" key="4">
    <source>
        <dbReference type="ARBA" id="ARBA00023082"/>
    </source>
</evidence>
<dbReference type="NCBIfam" id="TIGR02937">
    <property type="entry name" value="sigma70-ECF"/>
    <property type="match status" value="1"/>
</dbReference>
<organism evidence="9 10">
    <name type="scientific">Antrihabitans stalactiti</name>
    <dbReference type="NCBI Taxonomy" id="2584121"/>
    <lineage>
        <taxon>Bacteria</taxon>
        <taxon>Bacillati</taxon>
        <taxon>Actinomycetota</taxon>
        <taxon>Actinomycetes</taxon>
        <taxon>Mycobacteriales</taxon>
        <taxon>Nocardiaceae</taxon>
        <taxon>Antrihabitans</taxon>
    </lineage>
</organism>
<evidence type="ECO:0000256" key="6">
    <source>
        <dbReference type="ARBA" id="ARBA00023163"/>
    </source>
</evidence>
<reference evidence="9 10" key="1">
    <citation type="submission" date="2019-05" db="EMBL/GenBank/DDBJ databases">
        <authorList>
            <person name="Lee S.D."/>
        </authorList>
    </citation>
    <scope>NUCLEOTIDE SEQUENCE [LARGE SCALE GENOMIC DNA]</scope>
    <source>
        <strain evidence="9 10">YC2-7</strain>
    </source>
</reference>
<keyword evidence="3" id="KW-0805">Transcription regulation</keyword>
<dbReference type="NCBIfam" id="NF007214">
    <property type="entry name" value="PRK09636.1"/>
    <property type="match status" value="1"/>
</dbReference>
<dbReference type="InterPro" id="IPR052704">
    <property type="entry name" value="ECF_Sigma-70_Domain"/>
</dbReference>
<dbReference type="Proteomes" id="UP000535543">
    <property type="component" value="Unassembled WGS sequence"/>
</dbReference>
<dbReference type="InterPro" id="IPR036388">
    <property type="entry name" value="WH-like_DNA-bd_sf"/>
</dbReference>
<sequence>MTTHADLFDEYRPLLFAIAYEITGTATDADDVLQESFIRWSEVDLASVESPRAYLAQVVSRQSLNSLRTAQRRREEYVGNWLPEPIRTERDAADDVVLAESVSMAMLLVLETLGPDERTVFVMHEVFGFGHAEIAETIGKSAAAVRQIAHRAREHVQARRRRYVADAEEAAAITASFLLAASTGAVDVLMEMLAPDAVSLSDGGGKLSAARRPIIGADHVARYLVGIATNFEPGLVPEFTVLNGLPAVLLSFGDRLDSAVMIEVVDSLVSRIYIVRNPEKLAAISAVRLLAR</sequence>
<dbReference type="SUPFAM" id="SSF88659">
    <property type="entry name" value="Sigma3 and sigma4 domains of RNA polymerase sigma factors"/>
    <property type="match status" value="1"/>
</dbReference>
<evidence type="ECO:0000256" key="1">
    <source>
        <dbReference type="ARBA" id="ARBA00010641"/>
    </source>
</evidence>
<evidence type="ECO:0000313" key="10">
    <source>
        <dbReference type="Proteomes" id="UP000535543"/>
    </source>
</evidence>
<dbReference type="Gene3D" id="1.10.10.10">
    <property type="entry name" value="Winged helix-like DNA-binding domain superfamily/Winged helix DNA-binding domain"/>
    <property type="match status" value="1"/>
</dbReference>
<keyword evidence="10" id="KW-1185">Reference proteome</keyword>
<dbReference type="InterPro" id="IPR032710">
    <property type="entry name" value="NTF2-like_dom_sf"/>
</dbReference>
<dbReference type="PANTHER" id="PTHR30173:SF36">
    <property type="entry name" value="ECF RNA POLYMERASE SIGMA FACTOR SIGJ"/>
    <property type="match status" value="1"/>
</dbReference>
<dbReference type="Pfam" id="PF08281">
    <property type="entry name" value="Sigma70_r4_2"/>
    <property type="match status" value="1"/>
</dbReference>
<dbReference type="EMBL" id="VCQU01000009">
    <property type="protein sequence ID" value="NMN98128.1"/>
    <property type="molecule type" value="Genomic_DNA"/>
</dbReference>
<dbReference type="InterPro" id="IPR014303">
    <property type="entry name" value="RNA_pol_sigma-70_ECF"/>
</dbReference>
<keyword evidence="4" id="KW-0731">Sigma factor</keyword>
<dbReference type="CDD" id="cd06171">
    <property type="entry name" value="Sigma70_r4"/>
    <property type="match status" value="1"/>
</dbReference>
<evidence type="ECO:0000313" key="9">
    <source>
        <dbReference type="EMBL" id="NMN98128.1"/>
    </source>
</evidence>
<proteinExistence type="inferred from homology"/>
<dbReference type="InterPro" id="IPR013325">
    <property type="entry name" value="RNA_pol_sigma_r2"/>
</dbReference>
<evidence type="ECO:0000256" key="3">
    <source>
        <dbReference type="ARBA" id="ARBA00023015"/>
    </source>
</evidence>
<name>A0A848KJV4_9NOCA</name>
<keyword evidence="5" id="KW-0238">DNA-binding</keyword>
<gene>
    <name evidence="9" type="ORF">FGL95_24100</name>
</gene>